<gene>
    <name evidence="3" type="ORF">OJF2_53890</name>
</gene>
<dbReference type="EMBL" id="CP042997">
    <property type="protein sequence ID" value="QEH36804.1"/>
    <property type="molecule type" value="Genomic_DNA"/>
</dbReference>
<name>A0A5B9W934_9BACT</name>
<keyword evidence="2" id="KW-1133">Transmembrane helix</keyword>
<keyword evidence="4" id="KW-1185">Reference proteome</keyword>
<organism evidence="3 4">
    <name type="scientific">Aquisphaera giovannonii</name>
    <dbReference type="NCBI Taxonomy" id="406548"/>
    <lineage>
        <taxon>Bacteria</taxon>
        <taxon>Pseudomonadati</taxon>
        <taxon>Planctomycetota</taxon>
        <taxon>Planctomycetia</taxon>
        <taxon>Isosphaerales</taxon>
        <taxon>Isosphaeraceae</taxon>
        <taxon>Aquisphaera</taxon>
    </lineage>
</organism>
<accession>A0A5B9W934</accession>
<dbReference type="AlphaFoldDB" id="A0A5B9W934"/>
<dbReference type="Proteomes" id="UP000324233">
    <property type="component" value="Chromosome"/>
</dbReference>
<protein>
    <recommendedName>
        <fullName evidence="5">Lipopolysaccharide assembly protein A domain-containing protein</fullName>
    </recommendedName>
</protein>
<evidence type="ECO:0008006" key="5">
    <source>
        <dbReference type="Google" id="ProtNLM"/>
    </source>
</evidence>
<evidence type="ECO:0000313" key="4">
    <source>
        <dbReference type="Proteomes" id="UP000324233"/>
    </source>
</evidence>
<feature type="transmembrane region" description="Helical" evidence="2">
    <location>
        <begin position="58"/>
        <end position="82"/>
    </location>
</feature>
<sequence length="128" mass="14089">MAYQYKRRRPSIVRNFWVYRRLVGFAVLLGVLLWFVWVNDTVVTVSFPFRLGELSSRLGVVILLSALFGSLMTILIGTIVVARRRIWGGQAADPPGVSGTGAPTEDDLPPPDYASKTGDGFTGTKWTG</sequence>
<feature type="region of interest" description="Disordered" evidence="1">
    <location>
        <begin position="90"/>
        <end position="128"/>
    </location>
</feature>
<evidence type="ECO:0000313" key="3">
    <source>
        <dbReference type="EMBL" id="QEH36804.1"/>
    </source>
</evidence>
<dbReference type="OrthoDB" id="280673at2"/>
<proteinExistence type="predicted"/>
<keyword evidence="2" id="KW-0472">Membrane</keyword>
<evidence type="ECO:0000256" key="2">
    <source>
        <dbReference type="SAM" id="Phobius"/>
    </source>
</evidence>
<feature type="transmembrane region" description="Helical" evidence="2">
    <location>
        <begin position="21"/>
        <end position="38"/>
    </location>
</feature>
<reference evidence="3 4" key="1">
    <citation type="submission" date="2019-08" db="EMBL/GenBank/DDBJ databases">
        <title>Deep-cultivation of Planctomycetes and their phenomic and genomic characterization uncovers novel biology.</title>
        <authorList>
            <person name="Wiegand S."/>
            <person name="Jogler M."/>
            <person name="Boedeker C."/>
            <person name="Pinto D."/>
            <person name="Vollmers J."/>
            <person name="Rivas-Marin E."/>
            <person name="Kohn T."/>
            <person name="Peeters S.H."/>
            <person name="Heuer A."/>
            <person name="Rast P."/>
            <person name="Oberbeckmann S."/>
            <person name="Bunk B."/>
            <person name="Jeske O."/>
            <person name="Meyerdierks A."/>
            <person name="Storesund J.E."/>
            <person name="Kallscheuer N."/>
            <person name="Luecker S."/>
            <person name="Lage O.M."/>
            <person name="Pohl T."/>
            <person name="Merkel B.J."/>
            <person name="Hornburger P."/>
            <person name="Mueller R.-W."/>
            <person name="Bruemmer F."/>
            <person name="Labrenz M."/>
            <person name="Spormann A.M."/>
            <person name="Op den Camp H."/>
            <person name="Overmann J."/>
            <person name="Amann R."/>
            <person name="Jetten M.S.M."/>
            <person name="Mascher T."/>
            <person name="Medema M.H."/>
            <person name="Devos D.P."/>
            <person name="Kaster A.-K."/>
            <person name="Ovreas L."/>
            <person name="Rohde M."/>
            <person name="Galperin M.Y."/>
            <person name="Jogler C."/>
        </authorList>
    </citation>
    <scope>NUCLEOTIDE SEQUENCE [LARGE SCALE GENOMIC DNA]</scope>
    <source>
        <strain evidence="3 4">OJF2</strain>
    </source>
</reference>
<evidence type="ECO:0000256" key="1">
    <source>
        <dbReference type="SAM" id="MobiDB-lite"/>
    </source>
</evidence>
<keyword evidence="2" id="KW-0812">Transmembrane</keyword>
<dbReference type="RefSeq" id="WP_148596445.1">
    <property type="nucleotide sequence ID" value="NZ_CP042997.1"/>
</dbReference>
<dbReference type="KEGG" id="agv:OJF2_53890"/>